<evidence type="ECO:0000313" key="1">
    <source>
        <dbReference type="EMBL" id="VGL71304.1"/>
    </source>
</evidence>
<dbReference type="AlphaFoldDB" id="A0A486D452"/>
<reference evidence="1" key="1">
    <citation type="submission" date="2019-03" db="EMBL/GenBank/DDBJ databases">
        <authorList>
            <consortium name="Pathogen Informatics"/>
        </authorList>
    </citation>
    <scope>NUCLEOTIDE SEQUENCE</scope>
    <source>
        <strain evidence="1">5012STDY7626450</strain>
    </source>
</reference>
<accession>A0A486D452</accession>
<organism evidence="1">
    <name type="scientific">Klebsiella pneumoniae</name>
    <dbReference type="NCBI Taxonomy" id="573"/>
    <lineage>
        <taxon>Bacteria</taxon>
        <taxon>Pseudomonadati</taxon>
        <taxon>Pseudomonadota</taxon>
        <taxon>Gammaproteobacteria</taxon>
        <taxon>Enterobacterales</taxon>
        <taxon>Enterobacteriaceae</taxon>
        <taxon>Klebsiella/Raoultella group</taxon>
        <taxon>Klebsiella</taxon>
        <taxon>Klebsiella pneumoniae complex</taxon>
    </lineage>
</organism>
<protein>
    <submittedName>
        <fullName evidence="1">Uncharacterized protein</fullName>
    </submittedName>
</protein>
<name>A0A486D452_KLEPN</name>
<proteinExistence type="predicted"/>
<gene>
    <name evidence="1" type="ORF">SAMEA4873652_01700</name>
</gene>
<dbReference type="EMBL" id="CAAHCV010000004">
    <property type="protein sequence ID" value="VGL71304.1"/>
    <property type="molecule type" value="Genomic_DNA"/>
</dbReference>
<sequence>MNHPTLWGQSSSAAGQYSGTVPVVLPGGGCALPGLQPQITAGAGVAETADAGGLNIAETFPEGRGSPHGCGLRAVFCRDAASARPEACREKSKVPRSGDVAGRSPGVQGAAATGRPLCAPCAMSDITQKKYWERNLPGINTEAVALPDAARTGKYSVVTLFRRVAAAPYPAYRIHSQAHTP</sequence>